<dbReference type="InterPro" id="IPR024344">
    <property type="entry name" value="MDMPI_metal-binding"/>
</dbReference>
<dbReference type="Proteomes" id="UP000037397">
    <property type="component" value="Unassembled WGS sequence"/>
</dbReference>
<organism evidence="2 3">
    <name type="scientific">Luteipulveratus halotolerans</name>
    <dbReference type="NCBI Taxonomy" id="1631356"/>
    <lineage>
        <taxon>Bacteria</taxon>
        <taxon>Bacillati</taxon>
        <taxon>Actinomycetota</taxon>
        <taxon>Actinomycetes</taxon>
        <taxon>Micrococcales</taxon>
        <taxon>Dermacoccaceae</taxon>
        <taxon>Luteipulveratus</taxon>
    </lineage>
</organism>
<dbReference type="NCBIfam" id="TIGR03086">
    <property type="entry name" value="TIGR03086 family metal-binding protein"/>
    <property type="match status" value="1"/>
</dbReference>
<dbReference type="SUPFAM" id="SSF109854">
    <property type="entry name" value="DinB/YfiT-like putative metalloenzymes"/>
    <property type="match status" value="1"/>
</dbReference>
<dbReference type="AlphaFoldDB" id="A0A0L6CN54"/>
<dbReference type="InterPro" id="IPR017517">
    <property type="entry name" value="Maleyloyr_isom"/>
</dbReference>
<feature type="domain" description="Mycothiol-dependent maleylpyruvate isomerase metal-binding" evidence="1">
    <location>
        <begin position="17"/>
        <end position="134"/>
    </location>
</feature>
<dbReference type="STRING" id="1631356.VV01_03990"/>
<protein>
    <recommendedName>
        <fullName evidence="1">Mycothiol-dependent maleylpyruvate isomerase metal-binding domain-containing protein</fullName>
    </recommendedName>
</protein>
<keyword evidence="3" id="KW-1185">Reference proteome</keyword>
<dbReference type="GO" id="GO:0046872">
    <property type="term" value="F:metal ion binding"/>
    <property type="evidence" value="ECO:0007669"/>
    <property type="project" value="InterPro"/>
</dbReference>
<dbReference type="NCBIfam" id="TIGR03083">
    <property type="entry name" value="maleylpyruvate isomerase family mycothiol-dependent enzyme"/>
    <property type="match status" value="1"/>
</dbReference>
<dbReference type="RefSeq" id="WP_071606504.1">
    <property type="nucleotide sequence ID" value="NZ_LAIR01000002.1"/>
</dbReference>
<dbReference type="EMBL" id="LAIR01000002">
    <property type="protein sequence ID" value="KNX39179.1"/>
    <property type="molecule type" value="Genomic_DNA"/>
</dbReference>
<proteinExistence type="predicted"/>
<reference evidence="3" key="1">
    <citation type="submission" date="2015-03" db="EMBL/GenBank/DDBJ databases">
        <title>Luteipulveratus halotolerans sp. nov., a novel actinobacterium (Dermacoccaceae) from Sarawak, Malaysia.</title>
        <authorList>
            <person name="Juboi H."/>
            <person name="Basik A."/>
            <person name="Shamsul S.S."/>
            <person name="Arnold P."/>
            <person name="Schmitt E.K."/>
            <person name="Sanglier J.-J."/>
            <person name="Yeo T."/>
        </authorList>
    </citation>
    <scope>NUCLEOTIDE SEQUENCE [LARGE SCALE GENOMIC DNA]</scope>
    <source>
        <strain evidence="3">C296001</strain>
    </source>
</reference>
<name>A0A0L6CN54_9MICO</name>
<evidence type="ECO:0000259" key="1">
    <source>
        <dbReference type="Pfam" id="PF11716"/>
    </source>
</evidence>
<gene>
    <name evidence="2" type="ORF">VV01_03990</name>
</gene>
<accession>A0A0L6CN54</accession>
<dbReference type="InterPro" id="IPR017520">
    <property type="entry name" value="CHP03086"/>
</dbReference>
<evidence type="ECO:0000313" key="3">
    <source>
        <dbReference type="Proteomes" id="UP000037397"/>
    </source>
</evidence>
<dbReference type="InterPro" id="IPR034660">
    <property type="entry name" value="DinB/YfiT-like"/>
</dbReference>
<sequence>MPTTSTPTIPDLRPQLRGALAQVDRLMQVASTDQAHRPTPCADFDVKTLIEHLQGVVRRLATILSGEHFSTAPPQVASTDWAGDWRAGVTALEPLLADDANLDRSVEVPWGRTTGRGAIASYVGEITVHSWDLAAAIGRTDDLDPELATTARQSYVAILPEQPRGGAIPFGPVVPVSEDAGAYERLVAWTGRDPHWS</sequence>
<dbReference type="Pfam" id="PF11716">
    <property type="entry name" value="MDMPI_N"/>
    <property type="match status" value="1"/>
</dbReference>
<evidence type="ECO:0000313" key="2">
    <source>
        <dbReference type="EMBL" id="KNX39179.1"/>
    </source>
</evidence>
<comment type="caution">
    <text evidence="2">The sequence shown here is derived from an EMBL/GenBank/DDBJ whole genome shotgun (WGS) entry which is preliminary data.</text>
</comment>